<proteinExistence type="predicted"/>
<dbReference type="Proteomes" id="UP000235649">
    <property type="component" value="Unassembled WGS sequence"/>
</dbReference>
<evidence type="ECO:0000313" key="3">
    <source>
        <dbReference type="EMBL" id="PMD69166.1"/>
    </source>
</evidence>
<name>A0A2N7ATE7_9LACO</name>
<feature type="signal peptide" evidence="1">
    <location>
        <begin position="1"/>
        <end position="21"/>
    </location>
</feature>
<feature type="domain" description="S-layer protein C-terminal" evidence="2">
    <location>
        <begin position="100"/>
        <end position="141"/>
    </location>
</feature>
<dbReference type="InterPro" id="IPR024968">
    <property type="entry name" value="SlpA_C_lactobacillus"/>
</dbReference>
<dbReference type="EMBL" id="NIPR01000030">
    <property type="protein sequence ID" value="PMD69166.1"/>
    <property type="molecule type" value="Genomic_DNA"/>
</dbReference>
<evidence type="ECO:0000259" key="2">
    <source>
        <dbReference type="Pfam" id="PF03217"/>
    </source>
</evidence>
<feature type="chain" id="PRO_5039596881" description="S-layer protein C-terminal domain-containing protein" evidence="1">
    <location>
        <begin position="22"/>
        <end position="149"/>
    </location>
</feature>
<protein>
    <recommendedName>
        <fullName evidence="2">S-layer protein C-terminal domain-containing protein</fullName>
    </recommendedName>
</protein>
<gene>
    <name evidence="3" type="ORF">CBP76_08285</name>
</gene>
<evidence type="ECO:0000313" key="4">
    <source>
        <dbReference type="Proteomes" id="UP000235649"/>
    </source>
</evidence>
<accession>A0A2N7ATE7</accession>
<reference evidence="3 4" key="1">
    <citation type="submission" date="2017-05" db="EMBL/GenBank/DDBJ databases">
        <title>Lactobacillus nurukis nov., sp. nov., isolated from nuruk.</title>
        <authorList>
            <person name="Kim S.-J."/>
        </authorList>
    </citation>
    <scope>NUCLEOTIDE SEQUENCE [LARGE SCALE GENOMIC DNA]</scope>
    <source>
        <strain evidence="3 4">SYF10-1a</strain>
    </source>
</reference>
<keyword evidence="4" id="KW-1185">Reference proteome</keyword>
<keyword evidence="1" id="KW-0732">Signal</keyword>
<dbReference type="OrthoDB" id="2323912at2"/>
<sequence length="149" mass="16788">MKYIQKTLLFVSLLSIDISVASFSSPILVDAATESSSKKNEFPKDLKTDKIYYKVGKNKFIKATDIKLDNNNTEGPSGSHMTYTSESIMDQDFTIEITSSKAHFYNKEGQKLHKVEQGTVYSMGDQYSFGKHSYYQISEDKLVALDDGL</sequence>
<dbReference type="AlphaFoldDB" id="A0A2N7ATE7"/>
<dbReference type="RefSeq" id="WP_102196433.1">
    <property type="nucleotide sequence ID" value="NZ_NIPR01000030.1"/>
</dbReference>
<dbReference type="Pfam" id="PF03217">
    <property type="entry name" value="SlpA"/>
    <property type="match status" value="1"/>
</dbReference>
<comment type="caution">
    <text evidence="3">The sequence shown here is derived from an EMBL/GenBank/DDBJ whole genome shotgun (WGS) entry which is preliminary data.</text>
</comment>
<evidence type="ECO:0000256" key="1">
    <source>
        <dbReference type="SAM" id="SignalP"/>
    </source>
</evidence>
<organism evidence="3 4">
    <name type="scientific">Companilactobacillus nuruki</name>
    <dbReference type="NCBI Taxonomy" id="1993540"/>
    <lineage>
        <taxon>Bacteria</taxon>
        <taxon>Bacillati</taxon>
        <taxon>Bacillota</taxon>
        <taxon>Bacilli</taxon>
        <taxon>Lactobacillales</taxon>
        <taxon>Lactobacillaceae</taxon>
        <taxon>Companilactobacillus</taxon>
    </lineage>
</organism>